<dbReference type="Proteomes" id="UP000681290">
    <property type="component" value="Unassembled WGS sequence"/>
</dbReference>
<accession>A0ABQ4MSI1</accession>
<protein>
    <recommendedName>
        <fullName evidence="3">PepSY domain-containing protein</fullName>
    </recommendedName>
</protein>
<evidence type="ECO:0000313" key="2">
    <source>
        <dbReference type="Proteomes" id="UP000681290"/>
    </source>
</evidence>
<comment type="caution">
    <text evidence="1">The sequence shown here is derived from an EMBL/GenBank/DDBJ whole genome shotgun (WGS) entry which is preliminary data.</text>
</comment>
<gene>
    <name evidence="1" type="ORF">J15TS10_25060</name>
</gene>
<reference evidence="1 2" key="1">
    <citation type="submission" date="2021-03" db="EMBL/GenBank/DDBJ databases">
        <title>Antimicrobial resistance genes in bacteria isolated from Japanese honey, and their potential for conferring macrolide and lincosamide resistance in the American foulbrood pathogen Paenibacillus larvae.</title>
        <authorList>
            <person name="Okamoto M."/>
            <person name="Kumagai M."/>
            <person name="Kanamori H."/>
            <person name="Takamatsu D."/>
        </authorList>
    </citation>
    <scope>NUCLEOTIDE SEQUENCE [LARGE SCALE GENOMIC DNA]</scope>
    <source>
        <strain evidence="1 2">J15TS10</strain>
    </source>
</reference>
<sequence>MMKAETVEQYYILRWLEENFATALLEIKLVNKYTVKIRDTDGKIARVTYVGKDDIRLTDDTVY</sequence>
<evidence type="ECO:0008006" key="3">
    <source>
        <dbReference type="Google" id="ProtNLM"/>
    </source>
</evidence>
<dbReference type="RefSeq" id="WP_213591071.1">
    <property type="nucleotide sequence ID" value="NZ_BOSM01000003.1"/>
</dbReference>
<name>A0ABQ4MSI1_9BACL</name>
<dbReference type="EMBL" id="BOSM01000003">
    <property type="protein sequence ID" value="GIP58692.1"/>
    <property type="molecule type" value="Genomic_DNA"/>
</dbReference>
<proteinExistence type="predicted"/>
<evidence type="ECO:0000313" key="1">
    <source>
        <dbReference type="EMBL" id="GIP58692.1"/>
    </source>
</evidence>
<organism evidence="1 2">
    <name type="scientific">Paenibacillus woosongensis</name>
    <dbReference type="NCBI Taxonomy" id="307580"/>
    <lineage>
        <taxon>Bacteria</taxon>
        <taxon>Bacillati</taxon>
        <taxon>Bacillota</taxon>
        <taxon>Bacilli</taxon>
        <taxon>Bacillales</taxon>
        <taxon>Paenibacillaceae</taxon>
        <taxon>Paenibacillus</taxon>
    </lineage>
</organism>
<keyword evidence="2" id="KW-1185">Reference proteome</keyword>